<dbReference type="Gene3D" id="2.60.40.10">
    <property type="entry name" value="Immunoglobulins"/>
    <property type="match status" value="2"/>
</dbReference>
<feature type="domain" description="Fibronectin type-III" evidence="3">
    <location>
        <begin position="616"/>
        <end position="695"/>
    </location>
</feature>
<keyword evidence="1" id="KW-0326">Glycosidase</keyword>
<feature type="domain" description="Fibronectin type-III" evidence="3">
    <location>
        <begin position="712"/>
        <end position="899"/>
    </location>
</feature>
<dbReference type="SMART" id="SM00060">
    <property type="entry name" value="FN3"/>
    <property type="match status" value="3"/>
</dbReference>
<dbReference type="PATRIC" id="fig|2702.100.peg.114"/>
<dbReference type="SUPFAM" id="SSF49265">
    <property type="entry name" value="Fibronectin type III"/>
    <property type="match status" value="1"/>
</dbReference>
<evidence type="ECO:0000313" key="4">
    <source>
        <dbReference type="EMBL" id="KXA22895.1"/>
    </source>
</evidence>
<dbReference type="InterPro" id="IPR013783">
    <property type="entry name" value="Ig-like_fold"/>
</dbReference>
<accession>A0A133P336</accession>
<proteinExistence type="predicted"/>
<name>A0A133P336_GARVA</name>
<dbReference type="InterPro" id="IPR036116">
    <property type="entry name" value="FN3_sf"/>
</dbReference>
<gene>
    <name evidence="4" type="ORF">HMPREF3208_00125</name>
</gene>
<keyword evidence="2" id="KW-0624">Polysaccharide degradation</keyword>
<evidence type="ECO:0000259" key="3">
    <source>
        <dbReference type="SMART" id="SM00060"/>
    </source>
</evidence>
<evidence type="ECO:0000313" key="5">
    <source>
        <dbReference type="Proteomes" id="UP000070687"/>
    </source>
</evidence>
<evidence type="ECO:0000256" key="2">
    <source>
        <dbReference type="ARBA" id="ARBA00023326"/>
    </source>
</evidence>
<dbReference type="OrthoDB" id="4494375at2"/>
<dbReference type="GO" id="GO:0000272">
    <property type="term" value="P:polysaccharide catabolic process"/>
    <property type="evidence" value="ECO:0007669"/>
    <property type="project" value="UniProtKB-KW"/>
</dbReference>
<protein>
    <submittedName>
        <fullName evidence="4">Fibronectin type III domain protein</fullName>
    </submittedName>
</protein>
<dbReference type="RefSeq" id="WP_155639937.1">
    <property type="nucleotide sequence ID" value="NZ_KQ956830.1"/>
</dbReference>
<dbReference type="AlphaFoldDB" id="A0A133P336"/>
<dbReference type="Proteomes" id="UP000070687">
    <property type="component" value="Unassembled WGS sequence"/>
</dbReference>
<sequence length="1021" mass="113499">MSTTNMYLLLDIFKFDNNLVGNSDNDQAVIAVIQSALKAKEAQWSKESNTASSKAEVAKINMERSKNALKNLSTQADRKACWEEAKQLVETEINKTLKIFLIRGYLVDSNFDAIIKKIKDTLGVTLERKDIELFTKNVEVRKASKTNVPSGKELKPEGINETKYKNNNGKLQTLGYSSLYDLLAKKRKVTKIKSTPTDMWKQWADEDNKALPNKSSEEVSFQHDLLNFCITSVFDSEKSRQDYDNYLAYKDLKSKLDDIKLAYASDKNSPQPLDNASANQFIKEMLQIASQHNMQLTRKDMVEYILFMCAKAKIPYNPPELSQSEEKSVAYYYCPWCGVVINENDVACASCGGKIKVTCVKCGASNRADDKFCSNCGKNYADLQKATALCAAAENELSYLRFDKVELLLDTAQSLWKDLEDIDKTRIELHRQQKLIGTQINELNDAIKKKQFMRAQRTYVDIRKQYAQYNDAEIEEKIKDSISQAQAILGSNGGLNNLTTALRAYEVCSDYTGLATAFAKNTPQATGTISVISNTLTRENNITWQPSRTTPVIYVLVKKKGSAPISIDDGDIIARTSGTSFTDTNVESASEYYYAVAATCGPMSSSLIVSKRIVNYFDVTSPRVSPSNESLQITWSKQPANSSIEVWRNENHTPQSPGDGIKVANVVNGGLLDSNLLNNTTYYYTIYAVYQASDGTTKYSRGISCSGTPITPPEPIDFMIPQLQKDRSFTLQWNKPSTGESKFYYTNTAPKFSMEDSIPESELSAKAMPLSVKVTGDGKGTFTLPDDNVYYIIAATVKNGTALIGTTATVSSKEAVTIKKITASNTNAFVIFDWPNGSEHVALAWRGDRFPIEPFEKGNSRKIVNQKTYNLKKGITVDGLSSADTYYFSLFAELGSGDSASYSAGSNKTFSFGKIGKATYYIDVTKSLFAGIRSAKLIIESNCPLPETELRIQKAGVPVFRTQGKLILNNQAIKEAGITTIDIPTSLLARDMYYKLFFKNDDDYQSIDLVTKANKPPKIGK</sequence>
<organism evidence="4 5">
    <name type="scientific">Gardnerella vaginalis</name>
    <dbReference type="NCBI Taxonomy" id="2702"/>
    <lineage>
        <taxon>Bacteria</taxon>
        <taxon>Bacillati</taxon>
        <taxon>Actinomycetota</taxon>
        <taxon>Actinomycetes</taxon>
        <taxon>Bifidobacteriales</taxon>
        <taxon>Bifidobacteriaceae</taxon>
        <taxon>Gardnerella</taxon>
    </lineage>
</organism>
<reference evidence="4 5" key="1">
    <citation type="submission" date="2016-01" db="EMBL/GenBank/DDBJ databases">
        <authorList>
            <person name="Oliw E.H."/>
        </authorList>
    </citation>
    <scope>NUCLEOTIDE SEQUENCE [LARGE SCALE GENOMIC DNA]</scope>
    <source>
        <strain evidence="4 5">PSS_7772B</strain>
    </source>
</reference>
<keyword evidence="2" id="KW-0119">Carbohydrate metabolism</keyword>
<dbReference type="InterPro" id="IPR003961">
    <property type="entry name" value="FN3_dom"/>
</dbReference>
<dbReference type="Pfam" id="PF12773">
    <property type="entry name" value="DZR"/>
    <property type="match status" value="1"/>
</dbReference>
<keyword evidence="1" id="KW-0378">Hydrolase</keyword>
<dbReference type="EMBL" id="LRQB01000005">
    <property type="protein sequence ID" value="KXA22895.1"/>
    <property type="molecule type" value="Genomic_DNA"/>
</dbReference>
<evidence type="ECO:0000256" key="1">
    <source>
        <dbReference type="ARBA" id="ARBA00023295"/>
    </source>
</evidence>
<comment type="caution">
    <text evidence="4">The sequence shown here is derived from an EMBL/GenBank/DDBJ whole genome shotgun (WGS) entry which is preliminary data.</text>
</comment>
<dbReference type="GO" id="GO:0016798">
    <property type="term" value="F:hydrolase activity, acting on glycosyl bonds"/>
    <property type="evidence" value="ECO:0007669"/>
    <property type="project" value="UniProtKB-KW"/>
</dbReference>
<feature type="domain" description="Fibronectin type-III" evidence="3">
    <location>
        <begin position="523"/>
        <end position="606"/>
    </location>
</feature>
<dbReference type="InterPro" id="IPR025874">
    <property type="entry name" value="DZR"/>
</dbReference>